<evidence type="ECO:0000313" key="7">
    <source>
        <dbReference type="EMBL" id="MCZ0858985.1"/>
    </source>
</evidence>
<name>A0ABT4IB72_9ACTO</name>
<gene>
    <name evidence="7" type="ORF">OHJ16_13140</name>
</gene>
<evidence type="ECO:0000313" key="8">
    <source>
        <dbReference type="Proteomes" id="UP001072034"/>
    </source>
</evidence>
<reference evidence="7" key="1">
    <citation type="submission" date="2022-10" db="EMBL/GenBank/DDBJ databases">
        <title>Genome sequence of Actinomyces israelii ATCC 10048.</title>
        <authorList>
            <person name="Watt R.M."/>
            <person name="Tong W.M."/>
        </authorList>
    </citation>
    <scope>NUCLEOTIDE SEQUENCE</scope>
    <source>
        <strain evidence="7">ATCC 10048</strain>
    </source>
</reference>
<accession>A0ABT4IB72</accession>
<comment type="caution">
    <text evidence="7">The sequence shown here is derived from an EMBL/GenBank/DDBJ whole genome shotgun (WGS) entry which is preliminary data.</text>
</comment>
<keyword evidence="4" id="KW-0346">Stress response</keyword>
<comment type="similarity">
    <text evidence="1">Belongs to the heat shock protein 70 family.</text>
</comment>
<dbReference type="RefSeq" id="WP_043562569.1">
    <property type="nucleotide sequence ID" value="NZ_CAJPNG010000037.1"/>
</dbReference>
<evidence type="ECO:0000256" key="1">
    <source>
        <dbReference type="ARBA" id="ARBA00007381"/>
    </source>
</evidence>
<dbReference type="PROSITE" id="PS00329">
    <property type="entry name" value="HSP70_2"/>
    <property type="match status" value="1"/>
</dbReference>
<dbReference type="PANTHER" id="PTHR42749:SF1">
    <property type="entry name" value="CELL SHAPE-DETERMINING PROTEIN MREB"/>
    <property type="match status" value="1"/>
</dbReference>
<dbReference type="EMBL" id="JAPTMY010000035">
    <property type="protein sequence ID" value="MCZ0858985.1"/>
    <property type="molecule type" value="Genomic_DNA"/>
</dbReference>
<dbReference type="InterPro" id="IPR043129">
    <property type="entry name" value="ATPase_NBD"/>
</dbReference>
<dbReference type="Pfam" id="PF00012">
    <property type="entry name" value="HSP70"/>
    <property type="match status" value="1"/>
</dbReference>
<dbReference type="PANTHER" id="PTHR42749">
    <property type="entry name" value="CELL SHAPE-DETERMINING PROTEIN MREB"/>
    <property type="match status" value="1"/>
</dbReference>
<proteinExistence type="inferred from homology"/>
<dbReference type="InterPro" id="IPR013126">
    <property type="entry name" value="Hsp_70_fam"/>
</dbReference>
<feature type="region of interest" description="Disordered" evidence="6">
    <location>
        <begin position="557"/>
        <end position="590"/>
    </location>
</feature>
<protein>
    <submittedName>
        <fullName evidence="7">Hsp70 family protein</fullName>
    </submittedName>
</protein>
<keyword evidence="2" id="KW-0547">Nucleotide-binding</keyword>
<dbReference type="SUPFAM" id="SSF53067">
    <property type="entry name" value="Actin-like ATPase domain"/>
    <property type="match status" value="2"/>
</dbReference>
<sequence length="590" mass="63559">MVSIGIDIGTSNTVVAKVDGKGEVAIHKFEDSDLLPSVIHVEETGGNLTVGAAARNFWADPDANPAETFRRWKMSMANQTILATQDWGDGPRPITPELLTTWLVEHVMKSITGGLGGEEVESVVVTVPHGWRREHVEKCLATREAARAARAGGRPLETKVLDRTVDEPVAAAAYALHAVGDASAFTGKDLLIVDIGGGTTDLSLVRIKSPSELVVVDAINNDVGGDYATALLLGKHLEAIAAQTGIGVPSTAEAVLSSLEGEENGWLREAFAAAETGYLHTLSEAFRMAEGRNDLDDRVKGSWGRRVVPISSTVGDALVTTPMSRSDYLARLGPFFESAKELLTRFLSRIGEPGHLPYAVLMTGGGSRIGGLRSQVIEPVIRELTTRSEARSILDRLGRLRLNESRLSTAVAMGAALVASGRITIEERLLWDVGLEVTVPESMADKLDLDDSRRCIASPLLVKGARLPATVGLKDLGFGTLDIEANDLFTQLIVVFDDMRSPYDQTWERSLSGSGDALKNVDVRLTADTEGMLHFTVTGNNGRRLVEVDGKLHRPRRPQAGGILLRDESERPLAPVRTPQQIAEARKASR</sequence>
<organism evidence="7 8">
    <name type="scientific">Actinomyces israelii</name>
    <dbReference type="NCBI Taxonomy" id="1659"/>
    <lineage>
        <taxon>Bacteria</taxon>
        <taxon>Bacillati</taxon>
        <taxon>Actinomycetota</taxon>
        <taxon>Actinomycetes</taxon>
        <taxon>Actinomycetales</taxon>
        <taxon>Actinomycetaceae</taxon>
        <taxon>Actinomyces</taxon>
    </lineage>
</organism>
<keyword evidence="8" id="KW-1185">Reference proteome</keyword>
<dbReference type="Gene3D" id="3.90.640.10">
    <property type="entry name" value="Actin, Chain A, domain 4"/>
    <property type="match status" value="1"/>
</dbReference>
<evidence type="ECO:0000256" key="5">
    <source>
        <dbReference type="ARBA" id="ARBA00023186"/>
    </source>
</evidence>
<evidence type="ECO:0000256" key="4">
    <source>
        <dbReference type="ARBA" id="ARBA00023016"/>
    </source>
</evidence>
<keyword evidence="3" id="KW-0067">ATP-binding</keyword>
<keyword evidence="5" id="KW-0143">Chaperone</keyword>
<dbReference type="Proteomes" id="UP001072034">
    <property type="component" value="Unassembled WGS sequence"/>
</dbReference>
<dbReference type="InterPro" id="IPR018181">
    <property type="entry name" value="Heat_shock_70_CS"/>
</dbReference>
<evidence type="ECO:0000256" key="6">
    <source>
        <dbReference type="SAM" id="MobiDB-lite"/>
    </source>
</evidence>
<evidence type="ECO:0000256" key="3">
    <source>
        <dbReference type="ARBA" id="ARBA00022840"/>
    </source>
</evidence>
<dbReference type="Gene3D" id="3.30.420.40">
    <property type="match status" value="2"/>
</dbReference>
<evidence type="ECO:0000256" key="2">
    <source>
        <dbReference type="ARBA" id="ARBA00022741"/>
    </source>
</evidence>